<feature type="domain" description="F-box" evidence="2">
    <location>
        <begin position="64"/>
        <end position="113"/>
    </location>
</feature>
<dbReference type="SMART" id="SM00256">
    <property type="entry name" value="FBOX"/>
    <property type="match status" value="1"/>
</dbReference>
<gene>
    <name evidence="3" type="ORF">SCHCODRAFT_104779</name>
</gene>
<evidence type="ECO:0000313" key="3">
    <source>
        <dbReference type="EMBL" id="EFI99838.1"/>
    </source>
</evidence>
<dbReference type="SUPFAM" id="SSF81383">
    <property type="entry name" value="F-box domain"/>
    <property type="match status" value="1"/>
</dbReference>
<accession>D8PTT6</accession>
<dbReference type="Gene3D" id="1.20.1280.50">
    <property type="match status" value="1"/>
</dbReference>
<feature type="region of interest" description="Disordered" evidence="1">
    <location>
        <begin position="1"/>
        <end position="57"/>
    </location>
</feature>
<dbReference type="InParanoid" id="D8PTT6"/>
<dbReference type="RefSeq" id="XP_003034741.1">
    <property type="nucleotide sequence ID" value="XM_003034695.1"/>
</dbReference>
<dbReference type="GeneID" id="9597021"/>
<dbReference type="Pfam" id="PF00646">
    <property type="entry name" value="F-box"/>
    <property type="match status" value="1"/>
</dbReference>
<organism evidence="4">
    <name type="scientific">Schizophyllum commune (strain H4-8 / FGSC 9210)</name>
    <name type="common">Split gill fungus</name>
    <dbReference type="NCBI Taxonomy" id="578458"/>
    <lineage>
        <taxon>Eukaryota</taxon>
        <taxon>Fungi</taxon>
        <taxon>Dikarya</taxon>
        <taxon>Basidiomycota</taxon>
        <taxon>Agaricomycotina</taxon>
        <taxon>Agaricomycetes</taxon>
        <taxon>Agaricomycetidae</taxon>
        <taxon>Agaricales</taxon>
        <taxon>Schizophyllaceae</taxon>
        <taxon>Schizophyllum</taxon>
    </lineage>
</organism>
<evidence type="ECO:0000259" key="2">
    <source>
        <dbReference type="PROSITE" id="PS50181"/>
    </source>
</evidence>
<dbReference type="AlphaFoldDB" id="D8PTT6"/>
<feature type="compositionally biased region" description="Basic and acidic residues" evidence="1">
    <location>
        <begin position="17"/>
        <end position="27"/>
    </location>
</feature>
<dbReference type="InterPro" id="IPR001810">
    <property type="entry name" value="F-box_dom"/>
</dbReference>
<dbReference type="OMA" id="WAPARAN"/>
<dbReference type="Proteomes" id="UP000007431">
    <property type="component" value="Unassembled WGS sequence"/>
</dbReference>
<name>D8PTT6_SCHCM</name>
<dbReference type="VEuPathDB" id="FungiDB:SCHCODRAFT_02559883"/>
<dbReference type="KEGG" id="scm:SCHCO_02559883"/>
<feature type="compositionally biased region" description="Polar residues" evidence="1">
    <location>
        <begin position="1"/>
        <end position="14"/>
    </location>
</feature>
<evidence type="ECO:0000313" key="4">
    <source>
        <dbReference type="Proteomes" id="UP000007431"/>
    </source>
</evidence>
<dbReference type="EMBL" id="GL377303">
    <property type="protein sequence ID" value="EFI99838.1"/>
    <property type="molecule type" value="Genomic_DNA"/>
</dbReference>
<reference evidence="3 4" key="1">
    <citation type="journal article" date="2010" name="Nat. Biotechnol.">
        <title>Genome sequence of the model mushroom Schizophyllum commune.</title>
        <authorList>
            <person name="Ohm R.A."/>
            <person name="de Jong J.F."/>
            <person name="Lugones L.G."/>
            <person name="Aerts A."/>
            <person name="Kothe E."/>
            <person name="Stajich J.E."/>
            <person name="de Vries R.P."/>
            <person name="Record E."/>
            <person name="Levasseur A."/>
            <person name="Baker S.E."/>
            <person name="Bartholomew K.A."/>
            <person name="Coutinho P.M."/>
            <person name="Erdmann S."/>
            <person name="Fowler T.J."/>
            <person name="Gathman A.C."/>
            <person name="Lombard V."/>
            <person name="Henrissat B."/>
            <person name="Knabe N."/>
            <person name="Kuees U."/>
            <person name="Lilly W.W."/>
            <person name="Lindquist E."/>
            <person name="Lucas S."/>
            <person name="Magnuson J.K."/>
            <person name="Piumi F."/>
            <person name="Raudaskoski M."/>
            <person name="Salamov A."/>
            <person name="Schmutz J."/>
            <person name="Schwarze F.W.M.R."/>
            <person name="vanKuyk P.A."/>
            <person name="Horton J.S."/>
            <person name="Grigoriev I.V."/>
            <person name="Woesten H.A.B."/>
        </authorList>
    </citation>
    <scope>NUCLEOTIDE SEQUENCE [LARGE SCALE GENOMIC DNA]</scope>
    <source>
        <strain evidence="4">H4-8 / FGSC 9210</strain>
    </source>
</reference>
<feature type="non-terminal residue" evidence="3">
    <location>
        <position position="614"/>
    </location>
</feature>
<sequence length="614" mass="70401">MARTTRGSASSKRPQSARRENTRDERPGFTTASDSRPRKRVKKEAASDEAEVDTEVKQDDAALSSRFTDLPLELVLEVLSHLDARSLLQLARTTKLLRSLLLSRSSIKIWKRGYNYTKPAMPPPPSDMSIPRLLAFLEDEICDFCDESPDDGVLTVWSSWQRFCEGCADSIFCLIPDEYIRDFHVVKKIIRLCGHSYQPVDLLPSVVLQVYHGFYGREVVRYSRAAYDKLAKQFEHATAGKPKEYKKEWVAGWVENLRKSLRHVEAWESWDYEREERKEAERRITHRQRIDEILQRLGELGWADEIQKPAVSSQLRSHELVDKTKRLTDEEWASIRGPLLKLLQELRDKRLEQERQVLLRERYRTLKEVHKDRIHNKTQQERCFMPGAGELAGLKEVTDAIERTPVDRTLTKDDLQSIIDAIPQARWDEWNAARAAALVNMLNRADAPPRHGQPATTEDLQLATTVFTYSYETHLTYPEVLGHRDGRCSTAGTPKSSIKKKWSVKDYKIQLSRQRIAARVVRLAGLDPKTATAAEMDARNVWFATTGNVRASNHDLCAMTWRGAIMECYPEDQIVTLPAKRVAQAQELLAQKKCGDGDPALYVDIPRGRKTSKK</sequence>
<dbReference type="HOGENOM" id="CLU_010790_3_0_1"/>
<evidence type="ECO:0000256" key="1">
    <source>
        <dbReference type="SAM" id="MobiDB-lite"/>
    </source>
</evidence>
<keyword evidence="4" id="KW-1185">Reference proteome</keyword>
<dbReference type="eggNOG" id="ENOG502SAM6">
    <property type="taxonomic scope" value="Eukaryota"/>
</dbReference>
<dbReference type="PROSITE" id="PS50181">
    <property type="entry name" value="FBOX"/>
    <property type="match status" value="1"/>
</dbReference>
<protein>
    <recommendedName>
        <fullName evidence="2">F-box domain-containing protein</fullName>
    </recommendedName>
</protein>
<dbReference type="OrthoDB" id="2322499at2759"/>
<proteinExistence type="predicted"/>
<dbReference type="InterPro" id="IPR036047">
    <property type="entry name" value="F-box-like_dom_sf"/>
</dbReference>